<dbReference type="AlphaFoldDB" id="A0A194PXL6"/>
<keyword evidence="1" id="KW-0732">Signal</keyword>
<dbReference type="Proteomes" id="UP000053268">
    <property type="component" value="Unassembled WGS sequence"/>
</dbReference>
<reference evidence="2 3" key="1">
    <citation type="journal article" date="2015" name="Nat. Commun.">
        <title>Outbred genome sequencing and CRISPR/Cas9 gene editing in butterflies.</title>
        <authorList>
            <person name="Li X."/>
            <person name="Fan D."/>
            <person name="Zhang W."/>
            <person name="Liu G."/>
            <person name="Zhang L."/>
            <person name="Zhao L."/>
            <person name="Fang X."/>
            <person name="Chen L."/>
            <person name="Dong Y."/>
            <person name="Chen Y."/>
            <person name="Ding Y."/>
            <person name="Zhao R."/>
            <person name="Feng M."/>
            <person name="Zhu Y."/>
            <person name="Feng Y."/>
            <person name="Jiang X."/>
            <person name="Zhu D."/>
            <person name="Xiang H."/>
            <person name="Feng X."/>
            <person name="Li S."/>
            <person name="Wang J."/>
            <person name="Zhang G."/>
            <person name="Kronforst M.R."/>
            <person name="Wang W."/>
        </authorList>
    </citation>
    <scope>NUCLEOTIDE SEQUENCE [LARGE SCALE GENOMIC DNA]</scope>
    <source>
        <strain evidence="2">Ya'a_city_454_Px</strain>
        <tissue evidence="2">Whole body</tissue>
    </source>
</reference>
<protein>
    <recommendedName>
        <fullName evidence="4">Secreted protein</fullName>
    </recommendedName>
</protein>
<evidence type="ECO:0008006" key="4">
    <source>
        <dbReference type="Google" id="ProtNLM"/>
    </source>
</evidence>
<evidence type="ECO:0000313" key="3">
    <source>
        <dbReference type="Proteomes" id="UP000053268"/>
    </source>
</evidence>
<feature type="chain" id="PRO_5008263831" description="Secreted protein" evidence="1">
    <location>
        <begin position="24"/>
        <end position="83"/>
    </location>
</feature>
<gene>
    <name evidence="2" type="ORF">RR46_11207</name>
</gene>
<evidence type="ECO:0000256" key="1">
    <source>
        <dbReference type="SAM" id="SignalP"/>
    </source>
</evidence>
<dbReference type="EMBL" id="KQ459586">
    <property type="protein sequence ID" value="KPI98086.1"/>
    <property type="molecule type" value="Genomic_DNA"/>
</dbReference>
<evidence type="ECO:0000313" key="2">
    <source>
        <dbReference type="EMBL" id="KPI98086.1"/>
    </source>
</evidence>
<feature type="signal peptide" evidence="1">
    <location>
        <begin position="1"/>
        <end position="23"/>
    </location>
</feature>
<name>A0A194PXL6_PAPXU</name>
<keyword evidence="3" id="KW-1185">Reference proteome</keyword>
<sequence length="83" mass="9491">MREFLRITLVCVCAVLLVRDGWCAEDVVSSEVTVESEPISTRSDDAEQRRDRQSTLLPAVRRIILFCLNYYGTKPNDSLRENA</sequence>
<accession>A0A194PXL6</accession>
<proteinExistence type="predicted"/>
<organism evidence="2 3">
    <name type="scientific">Papilio xuthus</name>
    <name type="common">Asian swallowtail butterfly</name>
    <dbReference type="NCBI Taxonomy" id="66420"/>
    <lineage>
        <taxon>Eukaryota</taxon>
        <taxon>Metazoa</taxon>
        <taxon>Ecdysozoa</taxon>
        <taxon>Arthropoda</taxon>
        <taxon>Hexapoda</taxon>
        <taxon>Insecta</taxon>
        <taxon>Pterygota</taxon>
        <taxon>Neoptera</taxon>
        <taxon>Endopterygota</taxon>
        <taxon>Lepidoptera</taxon>
        <taxon>Glossata</taxon>
        <taxon>Ditrysia</taxon>
        <taxon>Papilionoidea</taxon>
        <taxon>Papilionidae</taxon>
        <taxon>Papilioninae</taxon>
        <taxon>Papilio</taxon>
    </lineage>
</organism>